<feature type="transmembrane region" description="Helical" evidence="1">
    <location>
        <begin position="48"/>
        <end position="67"/>
    </location>
</feature>
<evidence type="ECO:0000256" key="1">
    <source>
        <dbReference type="SAM" id="Phobius"/>
    </source>
</evidence>
<evidence type="ECO:0000313" key="2">
    <source>
        <dbReference type="EMBL" id="GAA4906791.1"/>
    </source>
</evidence>
<protein>
    <submittedName>
        <fullName evidence="2">Uncharacterized protein</fullName>
    </submittedName>
</protein>
<accession>A0ABP9FLU1</accession>
<comment type="caution">
    <text evidence="2">The sequence shown here is derived from an EMBL/GenBank/DDBJ whole genome shotgun (WGS) entry which is preliminary data.</text>
</comment>
<feature type="transmembrane region" description="Helical" evidence="1">
    <location>
        <begin position="149"/>
        <end position="168"/>
    </location>
</feature>
<keyword evidence="1" id="KW-0812">Transmembrane</keyword>
<dbReference type="EMBL" id="BAABJI010000001">
    <property type="protein sequence ID" value="GAA4906791.1"/>
    <property type="molecule type" value="Genomic_DNA"/>
</dbReference>
<name>A0ABP9FLU1_9SPHI</name>
<feature type="transmembrane region" description="Helical" evidence="1">
    <location>
        <begin position="21"/>
        <end position="42"/>
    </location>
</feature>
<reference evidence="3" key="1">
    <citation type="journal article" date="2019" name="Int. J. Syst. Evol. Microbiol.">
        <title>The Global Catalogue of Microorganisms (GCM) 10K type strain sequencing project: providing services to taxonomists for standard genome sequencing and annotation.</title>
        <authorList>
            <consortium name="The Broad Institute Genomics Platform"/>
            <consortium name="The Broad Institute Genome Sequencing Center for Infectious Disease"/>
            <person name="Wu L."/>
            <person name="Ma J."/>
        </authorList>
    </citation>
    <scope>NUCLEOTIDE SEQUENCE [LARGE SCALE GENOMIC DNA]</scope>
    <source>
        <strain evidence="3">JCM 18283</strain>
    </source>
</reference>
<keyword evidence="1" id="KW-1133">Transmembrane helix</keyword>
<evidence type="ECO:0000313" key="3">
    <source>
        <dbReference type="Proteomes" id="UP001501436"/>
    </source>
</evidence>
<keyword evidence="3" id="KW-1185">Reference proteome</keyword>
<dbReference type="Proteomes" id="UP001501436">
    <property type="component" value="Unassembled WGS sequence"/>
</dbReference>
<feature type="transmembrane region" description="Helical" evidence="1">
    <location>
        <begin position="117"/>
        <end position="137"/>
    </location>
</feature>
<gene>
    <name evidence="2" type="ORF">GCM10023313_06900</name>
</gene>
<keyword evidence="1" id="KW-0472">Membrane</keyword>
<organism evidence="2 3">
    <name type="scientific">Mucilaginibacter defluvii</name>
    <dbReference type="NCBI Taxonomy" id="1196019"/>
    <lineage>
        <taxon>Bacteria</taxon>
        <taxon>Pseudomonadati</taxon>
        <taxon>Bacteroidota</taxon>
        <taxon>Sphingobacteriia</taxon>
        <taxon>Sphingobacteriales</taxon>
        <taxon>Sphingobacteriaceae</taxon>
        <taxon>Mucilaginibacter</taxon>
    </lineage>
</organism>
<proteinExistence type="predicted"/>
<sequence>MIIKNEKLLRWFIKKGRLKANVYYFVCITSCFLLIEGLYTVFKADAKLWSPSMLYIGLFALSASSFYENAISQLKKIEKLKQSGLIEEDLNRIEFVKTWDKDRLVGRTRYCLQNGGVVMGMMLIVPMSFIALLITSISGTFPSMNADVMFLLLLFPLCYTAGALIYLMRWNNKERKFKKLTGESYLAG</sequence>